<dbReference type="RefSeq" id="XP_040564609.1">
    <property type="nucleotide sequence ID" value="XM_040708675.2"/>
</dbReference>
<keyword evidence="1" id="KW-0833">Ubl conjugation pathway</keyword>
<dbReference type="InterPro" id="IPR051341">
    <property type="entry name" value="Zyg-11_UBL_adapter"/>
</dbReference>
<name>A0A0K2UMK2_LEPSM</name>
<dbReference type="Gene3D" id="1.25.10.10">
    <property type="entry name" value="Leucine-rich Repeat Variant"/>
    <property type="match status" value="1"/>
</dbReference>
<dbReference type="InterPro" id="IPR032675">
    <property type="entry name" value="LRR_dom_sf"/>
</dbReference>
<dbReference type="SUPFAM" id="SSF52047">
    <property type="entry name" value="RNI-like"/>
    <property type="match status" value="1"/>
</dbReference>
<dbReference type="InterPro" id="IPR011989">
    <property type="entry name" value="ARM-like"/>
</dbReference>
<evidence type="ECO:0000259" key="4">
    <source>
        <dbReference type="Pfam" id="PF25013"/>
    </source>
</evidence>
<accession>A0A0K2UMK2</accession>
<dbReference type="RefSeq" id="XP_071743267.1">
    <property type="nucleotide sequence ID" value="XM_071887166.1"/>
</dbReference>
<organism evidence="5">
    <name type="scientific">Lepeophtheirus salmonis</name>
    <name type="common">Salmon louse</name>
    <name type="synonym">Caligus salmonis</name>
    <dbReference type="NCBI Taxonomy" id="72036"/>
    <lineage>
        <taxon>Eukaryota</taxon>
        <taxon>Metazoa</taxon>
        <taxon>Ecdysozoa</taxon>
        <taxon>Arthropoda</taxon>
        <taxon>Crustacea</taxon>
        <taxon>Multicrustacea</taxon>
        <taxon>Hexanauplia</taxon>
        <taxon>Copepoda</taxon>
        <taxon>Siphonostomatoida</taxon>
        <taxon>Caligidae</taxon>
        <taxon>Lepeophtheirus</taxon>
    </lineage>
</organism>
<dbReference type="InterPro" id="IPR056845">
    <property type="entry name" value="LRR_Zer-1"/>
</dbReference>
<protein>
    <submittedName>
        <fullName evidence="5">Uncharacterized protein</fullName>
    </submittedName>
</protein>
<dbReference type="Pfam" id="PF22964">
    <property type="entry name" value="ZER1-like_2nd"/>
    <property type="match status" value="1"/>
</dbReference>
<feature type="domain" description="Protein zer-1 homolog-like C-terminal" evidence="3">
    <location>
        <begin position="374"/>
        <end position="725"/>
    </location>
</feature>
<feature type="domain" description="Zer-1-like leucine-rich repeats region" evidence="4">
    <location>
        <begin position="169"/>
        <end position="272"/>
    </location>
</feature>
<dbReference type="Pfam" id="PF25013">
    <property type="entry name" value="LRR_Zer-1"/>
    <property type="match status" value="1"/>
</dbReference>
<dbReference type="OrthoDB" id="5783533at2759"/>
<evidence type="ECO:0000259" key="3">
    <source>
        <dbReference type="Pfam" id="PF22964"/>
    </source>
</evidence>
<evidence type="ECO:0000313" key="5">
    <source>
        <dbReference type="EMBL" id="CDW39092.1"/>
    </source>
</evidence>
<feature type="compositionally biased region" description="Polar residues" evidence="2">
    <location>
        <begin position="751"/>
        <end position="760"/>
    </location>
</feature>
<dbReference type="RefSeq" id="XP_040564608.1">
    <property type="nucleotide sequence ID" value="XM_040708674.2"/>
</dbReference>
<dbReference type="InterPro" id="IPR016024">
    <property type="entry name" value="ARM-type_fold"/>
</dbReference>
<feature type="region of interest" description="Disordered" evidence="2">
    <location>
        <begin position="737"/>
        <end position="760"/>
    </location>
</feature>
<dbReference type="AlphaFoldDB" id="A0A0K2UMK2"/>
<dbReference type="InterPro" id="IPR055142">
    <property type="entry name" value="ZER1-like_C"/>
</dbReference>
<dbReference type="Gene3D" id="3.80.10.10">
    <property type="entry name" value="Ribonuclease Inhibitor"/>
    <property type="match status" value="1"/>
</dbReference>
<dbReference type="PANTHER" id="PTHR12904">
    <property type="match status" value="1"/>
</dbReference>
<evidence type="ECO:0000256" key="2">
    <source>
        <dbReference type="SAM" id="MobiDB-lite"/>
    </source>
</evidence>
<evidence type="ECO:0000256" key="1">
    <source>
        <dbReference type="ARBA" id="ARBA00022786"/>
    </source>
</evidence>
<dbReference type="GeneID" id="121114642"/>
<dbReference type="RefSeq" id="XP_071743266.1">
    <property type="nucleotide sequence ID" value="XM_071887165.1"/>
</dbReference>
<reference evidence="5" key="1">
    <citation type="submission" date="2014-05" db="EMBL/GenBank/DDBJ databases">
        <authorList>
            <person name="Chronopoulou M."/>
        </authorList>
    </citation>
    <scope>NUCLEOTIDE SEQUENCE</scope>
    <source>
        <tissue evidence="5">Whole organism</tissue>
    </source>
</reference>
<dbReference type="RefSeq" id="XP_040564610.1">
    <property type="nucleotide sequence ID" value="XM_040708676.2"/>
</dbReference>
<dbReference type="EMBL" id="HACA01021731">
    <property type="protein sequence ID" value="CDW39092.1"/>
    <property type="molecule type" value="Transcribed_RNA"/>
</dbReference>
<proteinExistence type="predicted"/>
<dbReference type="PANTHER" id="PTHR12904:SF22">
    <property type="entry name" value="ZYG-11 FAMILY MEMBER B, CELL CYCLE REGULATOR"/>
    <property type="match status" value="1"/>
</dbReference>
<dbReference type="RefSeq" id="XP_040564611.1">
    <property type="nucleotide sequence ID" value="XM_040708677.2"/>
</dbReference>
<dbReference type="SUPFAM" id="SSF48371">
    <property type="entry name" value="ARM repeat"/>
    <property type="match status" value="1"/>
</dbReference>
<dbReference type="GO" id="GO:0031462">
    <property type="term" value="C:Cul2-RING ubiquitin ligase complex"/>
    <property type="evidence" value="ECO:0007669"/>
    <property type="project" value="TreeGrafter"/>
</dbReference>
<sequence length="760" mass="85789">MEESCLDTPRRLSDLSLDSIVDKFLELAPESVSLHVPAAEILITAFSEAGKFQDNVISSSIFPPTGLRYLKVPCAANLTVKGLETLRNHPDLIVIRMQGLVEATVKDLLASLHPKTHQNLRLLDVSQSAFSYPTGKGIVEPLPFDRLKSLVYLNVSGTEFKKFSLELVASDIPTLKYLDISSTKVSDISPLKAYGDKLQSLSMYGLKFHADVSENVVDTLIELKGLVHLDISEERDEHPFDIFPNLSGLHIERLLEDPEALPNIVSLDISGKDEVTMNKLLSFISRRPKLKFLGLLLTQFGRPHSYNCIEGKDKENSGMVIAGSENEDQILESLRRYANRPQYVQKSLYHLFRITQETTTSRTDIIELVLQAARKYQRTFSIQMAATACLFNLCKYGLSLKLHPRILSEIVRVDLDAMEAFPQHKQLQKNVLLTICCDRILTEVNFDKYRCARLAMDCLCEWDDTSMNRMSVAICSILAAKITTTQTSELGSQPNYMKKLLSIVSNRMEERTIDITLKFTLSALWNLTDESPETSKMFLIHDGMPLFVDLLETFPGEASIETKILGLLNNIAEVHHLRSYLMNDSFLIILRKLLHASNIDVSYFAAGIVAHLASTAPICWFSELRVDEMTDDLWKVVMSWKIPKEEMVAYRSFRPFLPLMAVDQKHAVQLWAIWAIHHVCIKKAPRYCTMLKRQGGDVAILKLLNADKDRPHSAVRKLCESVMEVMYKEGLCPDSPFPASSSSLNEDDDASSSVYMELQS</sequence>